<evidence type="ECO:0000259" key="10">
    <source>
        <dbReference type="Pfam" id="PF00394"/>
    </source>
</evidence>
<feature type="signal peptide" evidence="9">
    <location>
        <begin position="1"/>
        <end position="17"/>
    </location>
</feature>
<dbReference type="InterPro" id="IPR001117">
    <property type="entry name" value="Cu-oxidase_2nd"/>
</dbReference>
<dbReference type="InterPro" id="IPR044130">
    <property type="entry name" value="CuRO_2_Fet3-like"/>
</dbReference>
<keyword evidence="8" id="KW-0472">Membrane</keyword>
<evidence type="ECO:0000256" key="2">
    <source>
        <dbReference type="ARBA" id="ARBA00022723"/>
    </source>
</evidence>
<name>A0ABR3FRM5_9AGAR</name>
<feature type="transmembrane region" description="Helical" evidence="8">
    <location>
        <begin position="567"/>
        <end position="590"/>
    </location>
</feature>
<gene>
    <name evidence="13" type="primary">FET3_1</name>
    <name evidence="13" type="ORF">V5O48_003867</name>
</gene>
<keyword evidence="8" id="KW-0812">Transmembrane</keyword>
<keyword evidence="4" id="KW-0560">Oxidoreductase</keyword>
<evidence type="ECO:0000256" key="5">
    <source>
        <dbReference type="ARBA" id="ARBA00023008"/>
    </source>
</evidence>
<evidence type="ECO:0000256" key="9">
    <source>
        <dbReference type="SAM" id="SignalP"/>
    </source>
</evidence>
<dbReference type="PANTHER" id="PTHR11709">
    <property type="entry name" value="MULTI-COPPER OXIDASE"/>
    <property type="match status" value="1"/>
</dbReference>
<keyword evidence="8" id="KW-1133">Transmembrane helix</keyword>
<accession>A0ABR3FRM5</accession>
<feature type="domain" description="Plastocyanin-like" evidence="11">
    <location>
        <begin position="403"/>
        <end position="512"/>
    </location>
</feature>
<dbReference type="InterPro" id="IPR008972">
    <property type="entry name" value="Cupredoxin"/>
</dbReference>
<evidence type="ECO:0000256" key="1">
    <source>
        <dbReference type="ARBA" id="ARBA00010609"/>
    </source>
</evidence>
<dbReference type="Gene3D" id="2.60.40.420">
    <property type="entry name" value="Cupredoxins - blue copper proteins"/>
    <property type="match status" value="3"/>
</dbReference>
<sequence length="624" mass="68038">MLSLLLTLLLFNPLTLAAVHEVWWNITYVQNVNPDGLAERRVIGVNNTWPPPPIDVQAPDSLIIHALNSLDKPTSLHLHGISYNSSPWMDGTLGVSECGIPPGGTFDYVIPVNSSNQTGTYWLYALADGQSVDGLRAPLILHPAKETYSYDAEYTVVVSDWYHTEHDTLRAELLSIGNPAGVEPVPDSALIYFAQNQTYLPPIPGRASSSIGFNGDATISFQTGKTYRLRVVNTSAYATFFFWIDGHDMGIIEVDGTDVSETPVDVLSVAVGQRYSVLVTSRGDASSNWAIHANMDSRVFRDIQNNVNPNITSSATYSPSAPFANNQSASQYPLVDDTALNPIQPQSAPVVTKTIELEVTFETLDDGKNYGMFNRITYNAPKVPAIFSELSLGRDATDERAYGPLSFVVERDDVVDLVIKNGDTRAHPFYLHGHKPMLVNHAQDFKSTDPSMNPPLPSNLSNPMRRDTVYVLAGGSSTLRFVADNPGVWVLQSPVAWNLDAGLTLQLIEAPSDAQSLENDIPKQLFDNCATLGIPTSGNAAGHSSADDLAGLTTGPFPQRLGWTPKAIGVMFSCVLAAVLGMASVVWYSFGGDITDEEYEHEAKMKMEAKERKGKLFGMLRPKE</sequence>
<evidence type="ECO:0000256" key="6">
    <source>
        <dbReference type="ARBA" id="ARBA00023157"/>
    </source>
</evidence>
<feature type="domain" description="Plastocyanin-like" evidence="12">
    <location>
        <begin position="30"/>
        <end position="145"/>
    </location>
</feature>
<keyword evidence="3 9" id="KW-0732">Signal</keyword>
<dbReference type="InterPro" id="IPR045087">
    <property type="entry name" value="Cu-oxidase_fam"/>
</dbReference>
<dbReference type="PROSITE" id="PS00079">
    <property type="entry name" value="MULTICOPPER_OXIDASE1"/>
    <property type="match status" value="1"/>
</dbReference>
<protein>
    <submittedName>
        <fullName evidence="13">Ferroxidase fet3</fullName>
    </submittedName>
</protein>
<comment type="caution">
    <text evidence="13">The sequence shown here is derived from an EMBL/GenBank/DDBJ whole genome shotgun (WGS) entry which is preliminary data.</text>
</comment>
<dbReference type="InterPro" id="IPR011706">
    <property type="entry name" value="Cu-oxidase_C"/>
</dbReference>
<dbReference type="PANTHER" id="PTHR11709:SF361">
    <property type="entry name" value="IRON TRANSPORT MULTICOPPER OXIDASE FET3"/>
    <property type="match status" value="1"/>
</dbReference>
<keyword evidence="6" id="KW-1015">Disulfide bond</keyword>
<dbReference type="Pfam" id="PF00394">
    <property type="entry name" value="Cu-oxidase"/>
    <property type="match status" value="1"/>
</dbReference>
<evidence type="ECO:0000259" key="12">
    <source>
        <dbReference type="Pfam" id="PF07732"/>
    </source>
</evidence>
<dbReference type="CDD" id="cd13877">
    <property type="entry name" value="CuRO_2_Fet3p_like"/>
    <property type="match status" value="1"/>
</dbReference>
<feature type="chain" id="PRO_5047483128" evidence="9">
    <location>
        <begin position="18"/>
        <end position="624"/>
    </location>
</feature>
<evidence type="ECO:0000313" key="14">
    <source>
        <dbReference type="Proteomes" id="UP001465976"/>
    </source>
</evidence>
<dbReference type="InterPro" id="IPR033138">
    <property type="entry name" value="Cu_oxidase_CS"/>
</dbReference>
<evidence type="ECO:0000256" key="4">
    <source>
        <dbReference type="ARBA" id="ARBA00023002"/>
    </source>
</evidence>
<evidence type="ECO:0000256" key="8">
    <source>
        <dbReference type="SAM" id="Phobius"/>
    </source>
</evidence>
<keyword evidence="7" id="KW-0325">Glycoprotein</keyword>
<organism evidence="13 14">
    <name type="scientific">Marasmius crinis-equi</name>
    <dbReference type="NCBI Taxonomy" id="585013"/>
    <lineage>
        <taxon>Eukaryota</taxon>
        <taxon>Fungi</taxon>
        <taxon>Dikarya</taxon>
        <taxon>Basidiomycota</taxon>
        <taxon>Agaricomycotina</taxon>
        <taxon>Agaricomycetes</taxon>
        <taxon>Agaricomycetidae</taxon>
        <taxon>Agaricales</taxon>
        <taxon>Marasmiineae</taxon>
        <taxon>Marasmiaceae</taxon>
        <taxon>Marasmius</taxon>
    </lineage>
</organism>
<evidence type="ECO:0000256" key="7">
    <source>
        <dbReference type="ARBA" id="ARBA00023180"/>
    </source>
</evidence>
<reference evidence="13 14" key="1">
    <citation type="submission" date="2024-02" db="EMBL/GenBank/DDBJ databases">
        <title>A draft genome for the cacao thread blight pathogen Marasmius crinis-equi.</title>
        <authorList>
            <person name="Cohen S.P."/>
            <person name="Baruah I.K."/>
            <person name="Amoako-Attah I."/>
            <person name="Bukari Y."/>
            <person name="Meinhardt L.W."/>
            <person name="Bailey B.A."/>
        </authorList>
    </citation>
    <scope>NUCLEOTIDE SEQUENCE [LARGE SCALE GENOMIC DNA]</scope>
    <source>
        <strain evidence="13 14">GH-76</strain>
    </source>
</reference>
<dbReference type="InterPro" id="IPR011707">
    <property type="entry name" value="Cu-oxidase-like_N"/>
</dbReference>
<dbReference type="SUPFAM" id="SSF49503">
    <property type="entry name" value="Cupredoxins"/>
    <property type="match status" value="3"/>
</dbReference>
<proteinExistence type="inferred from homology"/>
<dbReference type="Proteomes" id="UP001465976">
    <property type="component" value="Unassembled WGS sequence"/>
</dbReference>
<dbReference type="EMBL" id="JBAHYK010000118">
    <property type="protein sequence ID" value="KAL0578124.1"/>
    <property type="molecule type" value="Genomic_DNA"/>
</dbReference>
<evidence type="ECO:0000259" key="11">
    <source>
        <dbReference type="Pfam" id="PF07731"/>
    </source>
</evidence>
<dbReference type="Pfam" id="PF07731">
    <property type="entry name" value="Cu-oxidase_2"/>
    <property type="match status" value="1"/>
</dbReference>
<keyword evidence="2" id="KW-0479">Metal-binding</keyword>
<keyword evidence="14" id="KW-1185">Reference proteome</keyword>
<keyword evidence="5" id="KW-0186">Copper</keyword>
<dbReference type="Pfam" id="PF07732">
    <property type="entry name" value="Cu-oxidase_3"/>
    <property type="match status" value="1"/>
</dbReference>
<evidence type="ECO:0000313" key="13">
    <source>
        <dbReference type="EMBL" id="KAL0578124.1"/>
    </source>
</evidence>
<feature type="domain" description="Plastocyanin-like" evidence="10">
    <location>
        <begin position="153"/>
        <end position="305"/>
    </location>
</feature>
<comment type="similarity">
    <text evidence="1">Belongs to the multicopper oxidase family.</text>
</comment>
<evidence type="ECO:0000256" key="3">
    <source>
        <dbReference type="ARBA" id="ARBA00022729"/>
    </source>
</evidence>